<dbReference type="InterPro" id="IPR005107">
    <property type="entry name" value="CO_DH_flav_C"/>
</dbReference>
<dbReference type="AlphaFoldDB" id="A0A380NMH9"/>
<keyword evidence="1" id="KW-0285">Flavoprotein</keyword>
<dbReference type="InterPro" id="IPR002346">
    <property type="entry name" value="Mopterin_DH_FAD-bd"/>
</dbReference>
<dbReference type="PANTHER" id="PTHR42659">
    <property type="entry name" value="XANTHINE DEHYDROGENASE SUBUNIT C-RELATED"/>
    <property type="match status" value="1"/>
</dbReference>
<evidence type="ECO:0000313" key="4">
    <source>
        <dbReference type="EMBL" id="SUP43508.1"/>
    </source>
</evidence>
<protein>
    <submittedName>
        <fullName evidence="4">Nicotinate dehydrogenase FAD-subunit</fullName>
        <ecNumber evidence="4">1.17.1.5</ecNumber>
    </submittedName>
</protein>
<dbReference type="Proteomes" id="UP000255367">
    <property type="component" value="Unassembled WGS sequence"/>
</dbReference>
<dbReference type="SUPFAM" id="SSF56176">
    <property type="entry name" value="FAD-binding/transporter-associated domain-like"/>
    <property type="match status" value="1"/>
</dbReference>
<dbReference type="GO" id="GO:0050138">
    <property type="term" value="F:nicotinate dehydrogenase activity"/>
    <property type="evidence" value="ECO:0007669"/>
    <property type="project" value="UniProtKB-EC"/>
</dbReference>
<dbReference type="SMART" id="SM01092">
    <property type="entry name" value="CO_deh_flav_C"/>
    <property type="match status" value="1"/>
</dbReference>
<dbReference type="RefSeq" id="WP_115310364.1">
    <property type="nucleotide sequence ID" value="NZ_UHIO01000001.1"/>
</dbReference>
<dbReference type="PROSITE" id="PS51387">
    <property type="entry name" value="FAD_PCMH"/>
    <property type="match status" value="1"/>
</dbReference>
<reference evidence="4 5" key="1">
    <citation type="submission" date="2018-06" db="EMBL/GenBank/DDBJ databases">
        <authorList>
            <consortium name="Pathogen Informatics"/>
            <person name="Doyle S."/>
        </authorList>
    </citation>
    <scope>NUCLEOTIDE SEQUENCE [LARGE SCALE GENOMIC DNA]</scope>
    <source>
        <strain evidence="4 5">NCTC12020</strain>
    </source>
</reference>
<name>A0A380NMH9_9FIRM</name>
<dbReference type="InterPro" id="IPR036318">
    <property type="entry name" value="FAD-bd_PCMH-like_sf"/>
</dbReference>
<sequence length="262" mass="28942">MLMYRQLLQPKTVAEAYDLAMKHRFMPLLAGGAWIGLGSWRWPMVIDMSGLGLDYIRDQESYYAIGAMATQGDVERFGPFKTFSKGVLPKVVHSVLGVQFRNMATLGGSVAAKFGFSDIIPSLLALQAEVVLYKHGVMSLVDFLALRERDVLVEIRIPKTDALVVAENLRKSVSDFPYLTGALRKDETGYHIYIGCRPAVAKEAVQAGEILTAKGVAGLQEAMEVAANEIPFQTNSHASASYRQAMTKVIVKRLVQEVEQWT</sequence>
<dbReference type="InterPro" id="IPR016166">
    <property type="entry name" value="FAD-bd_PCMH"/>
</dbReference>
<keyword evidence="5" id="KW-1185">Reference proteome</keyword>
<dbReference type="Gene3D" id="3.30.465.10">
    <property type="match status" value="1"/>
</dbReference>
<dbReference type="InterPro" id="IPR051312">
    <property type="entry name" value="Diverse_Substr_Oxidored"/>
</dbReference>
<organism evidence="4 5">
    <name type="scientific">Veillonella criceti</name>
    <dbReference type="NCBI Taxonomy" id="103891"/>
    <lineage>
        <taxon>Bacteria</taxon>
        <taxon>Bacillati</taxon>
        <taxon>Bacillota</taxon>
        <taxon>Negativicutes</taxon>
        <taxon>Veillonellales</taxon>
        <taxon>Veillonellaceae</taxon>
        <taxon>Veillonella</taxon>
    </lineage>
</organism>
<proteinExistence type="predicted"/>
<dbReference type="InterPro" id="IPR036683">
    <property type="entry name" value="CO_DH_flav_C_dom_sf"/>
</dbReference>
<dbReference type="Gene3D" id="3.30.390.50">
    <property type="entry name" value="CO dehydrogenase flavoprotein, C-terminal domain"/>
    <property type="match status" value="1"/>
</dbReference>
<evidence type="ECO:0000256" key="1">
    <source>
        <dbReference type="ARBA" id="ARBA00022630"/>
    </source>
</evidence>
<dbReference type="InterPro" id="IPR016169">
    <property type="entry name" value="FAD-bd_PCMH_sub2"/>
</dbReference>
<feature type="domain" description="FAD-binding PCMH-type" evidence="3">
    <location>
        <begin position="1"/>
        <end position="162"/>
    </location>
</feature>
<keyword evidence="2 4" id="KW-0560">Oxidoreductase</keyword>
<evidence type="ECO:0000313" key="5">
    <source>
        <dbReference type="Proteomes" id="UP000255367"/>
    </source>
</evidence>
<evidence type="ECO:0000259" key="3">
    <source>
        <dbReference type="PROSITE" id="PS51387"/>
    </source>
</evidence>
<dbReference type="Pfam" id="PF00941">
    <property type="entry name" value="FAD_binding_5"/>
    <property type="match status" value="1"/>
</dbReference>
<dbReference type="PANTHER" id="PTHR42659:SF9">
    <property type="entry name" value="XANTHINE DEHYDROGENASE FAD-BINDING SUBUNIT XDHB-RELATED"/>
    <property type="match status" value="1"/>
</dbReference>
<dbReference type="OrthoDB" id="9803647at2"/>
<dbReference type="SUPFAM" id="SSF55447">
    <property type="entry name" value="CO dehydrogenase flavoprotein C-terminal domain-like"/>
    <property type="match status" value="1"/>
</dbReference>
<dbReference type="EMBL" id="UHIO01000001">
    <property type="protein sequence ID" value="SUP43508.1"/>
    <property type="molecule type" value="Genomic_DNA"/>
</dbReference>
<evidence type="ECO:0000256" key="2">
    <source>
        <dbReference type="ARBA" id="ARBA00023002"/>
    </source>
</evidence>
<dbReference type="EC" id="1.17.1.5" evidence="4"/>
<gene>
    <name evidence="4" type="primary">ndhF</name>
    <name evidence="4" type="ORF">NCTC12020_01202</name>
</gene>
<accession>A0A380NMH9</accession>
<dbReference type="GO" id="GO:0071949">
    <property type="term" value="F:FAD binding"/>
    <property type="evidence" value="ECO:0007669"/>
    <property type="project" value="InterPro"/>
</dbReference>